<dbReference type="EMBL" id="VJWA01000001">
    <property type="protein sequence ID" value="TRW18426.1"/>
    <property type="molecule type" value="Genomic_DNA"/>
</dbReference>
<protein>
    <submittedName>
        <fullName evidence="3">PEP-CTERM sorting domain-containing protein</fullName>
    </submittedName>
</protein>
<evidence type="ECO:0000259" key="2">
    <source>
        <dbReference type="Pfam" id="PF07589"/>
    </source>
</evidence>
<feature type="chain" id="PRO_5021991404" evidence="1">
    <location>
        <begin position="20"/>
        <end position="195"/>
    </location>
</feature>
<organism evidence="3 4">
    <name type="scientific">Glacieibacterium frigidum</name>
    <dbReference type="NCBI Taxonomy" id="2593303"/>
    <lineage>
        <taxon>Bacteria</taxon>
        <taxon>Pseudomonadati</taxon>
        <taxon>Pseudomonadota</taxon>
        <taxon>Alphaproteobacteria</taxon>
        <taxon>Sphingomonadales</taxon>
        <taxon>Sphingosinicellaceae</taxon>
        <taxon>Glacieibacterium</taxon>
    </lineage>
</organism>
<dbReference type="NCBIfam" id="TIGR02595">
    <property type="entry name" value="PEP_CTERM"/>
    <property type="match status" value="1"/>
</dbReference>
<dbReference type="OrthoDB" id="531718at2"/>
<evidence type="ECO:0000256" key="1">
    <source>
        <dbReference type="SAM" id="SignalP"/>
    </source>
</evidence>
<evidence type="ECO:0000313" key="3">
    <source>
        <dbReference type="EMBL" id="TRW18426.1"/>
    </source>
</evidence>
<dbReference type="InterPro" id="IPR013424">
    <property type="entry name" value="Ice-binding_C"/>
</dbReference>
<name>A0A552UJL3_9SPHN</name>
<evidence type="ECO:0000313" key="4">
    <source>
        <dbReference type="Proteomes" id="UP000317894"/>
    </source>
</evidence>
<keyword evidence="4" id="KW-1185">Reference proteome</keyword>
<accession>A0A552UJL3</accession>
<reference evidence="3 4" key="1">
    <citation type="submission" date="2019-07" db="EMBL/GenBank/DDBJ databases">
        <title>Novel species isolated from glacier.</title>
        <authorList>
            <person name="Liu Q."/>
            <person name="Xin Y.-H."/>
        </authorList>
    </citation>
    <scope>NUCLEOTIDE SEQUENCE [LARGE SCALE GENOMIC DNA]</scope>
    <source>
        <strain evidence="3 4">LB1R16</strain>
    </source>
</reference>
<proteinExistence type="predicted"/>
<feature type="domain" description="Ice-binding protein C-terminal" evidence="2">
    <location>
        <begin position="164"/>
        <end position="188"/>
    </location>
</feature>
<dbReference type="Pfam" id="PF07589">
    <property type="entry name" value="PEP-CTERM"/>
    <property type="match status" value="1"/>
</dbReference>
<dbReference type="NCBIfam" id="NF035944">
    <property type="entry name" value="PEPxxWA-CTERM"/>
    <property type="match status" value="1"/>
</dbReference>
<gene>
    <name evidence="3" type="ORF">FMM06_06580</name>
</gene>
<comment type="caution">
    <text evidence="3">The sequence shown here is derived from an EMBL/GenBank/DDBJ whole genome shotgun (WGS) entry which is preliminary data.</text>
</comment>
<sequence>MLRSLLTVLALAAAVPLHAGVLTEDFGSPYAGWETRWFAQNSNATRVFFDPNDRGNNVTGLTVFDGNPFDGGQVRILFDADFARTIRNFSFDILGYNQQTLDVFDIDGNSLLNVVITPVAGPPYDFAQSGYTRFSVDSTNGIGGFSLLPFGAEYNYSIDNLAATVPEPASWALMIGGFGLVGAALRRRRGASALA</sequence>
<dbReference type="AlphaFoldDB" id="A0A552UJL3"/>
<keyword evidence="1" id="KW-0732">Signal</keyword>
<feature type="signal peptide" evidence="1">
    <location>
        <begin position="1"/>
        <end position="19"/>
    </location>
</feature>
<dbReference type="Proteomes" id="UP000317894">
    <property type="component" value="Unassembled WGS sequence"/>
</dbReference>